<evidence type="ECO:0000256" key="6">
    <source>
        <dbReference type="SAM" id="Phobius"/>
    </source>
</evidence>
<evidence type="ECO:0000256" key="1">
    <source>
        <dbReference type="ARBA" id="ARBA00004141"/>
    </source>
</evidence>
<dbReference type="InterPro" id="IPR051328">
    <property type="entry name" value="T7SS_ABC-Transporter"/>
</dbReference>
<feature type="transmembrane region" description="Helical" evidence="6">
    <location>
        <begin position="530"/>
        <end position="550"/>
    </location>
</feature>
<dbReference type="PANTHER" id="PTHR43077:SF5">
    <property type="entry name" value="PHAGE INFECTION PROTEIN"/>
    <property type="match status" value="1"/>
</dbReference>
<evidence type="ECO:0000256" key="2">
    <source>
        <dbReference type="ARBA" id="ARBA00022692"/>
    </source>
</evidence>
<dbReference type="GO" id="GO:0016020">
    <property type="term" value="C:membrane"/>
    <property type="evidence" value="ECO:0007669"/>
    <property type="project" value="UniProtKB-SubCell"/>
</dbReference>
<feature type="transmembrane region" description="Helical" evidence="6">
    <location>
        <begin position="688"/>
        <end position="708"/>
    </location>
</feature>
<keyword evidence="3 6" id="KW-1133">Transmembrane helix</keyword>
<dbReference type="InterPro" id="IPR023908">
    <property type="entry name" value="xxxLxxG_rpt"/>
</dbReference>
<keyword evidence="4 6" id="KW-0472">Membrane</keyword>
<dbReference type="GO" id="GO:0140359">
    <property type="term" value="F:ABC-type transporter activity"/>
    <property type="evidence" value="ECO:0007669"/>
    <property type="project" value="InterPro"/>
</dbReference>
<dbReference type="Proteomes" id="UP000247150">
    <property type="component" value="Unassembled WGS sequence"/>
</dbReference>
<feature type="transmembrane region" description="Helical" evidence="6">
    <location>
        <begin position="630"/>
        <end position="649"/>
    </location>
</feature>
<dbReference type="NCBIfam" id="TIGR03061">
    <property type="entry name" value="pip_yhgE_Nterm"/>
    <property type="match status" value="1"/>
</dbReference>
<reference evidence="8 9" key="1">
    <citation type="submission" date="2018-05" db="EMBL/GenBank/DDBJ databases">
        <title>Freshwater and sediment microbial communities from various areas in North America, analyzing microbe dynamics in response to fracking.</title>
        <authorList>
            <person name="Lamendella R."/>
        </authorList>
    </citation>
    <scope>NUCLEOTIDE SEQUENCE [LARGE SCALE GENOMIC DNA]</scope>
    <source>
        <strain evidence="8 9">15_TX</strain>
    </source>
</reference>
<feature type="domain" description="ABC-2 type transporter transmembrane" evidence="7">
    <location>
        <begin position="23"/>
        <end position="156"/>
    </location>
</feature>
<feature type="coiled-coil region" evidence="5">
    <location>
        <begin position="307"/>
        <end position="341"/>
    </location>
</feature>
<name>A0A2V3A2M0_9BACI</name>
<feature type="transmembrane region" description="Helical" evidence="6">
    <location>
        <begin position="570"/>
        <end position="590"/>
    </location>
</feature>
<feature type="transmembrane region" description="Helical" evidence="6">
    <location>
        <begin position="602"/>
        <end position="623"/>
    </location>
</feature>
<feature type="domain" description="ABC-2 type transporter transmembrane" evidence="7">
    <location>
        <begin position="475"/>
        <end position="703"/>
    </location>
</feature>
<dbReference type="PANTHER" id="PTHR43077">
    <property type="entry name" value="TRANSPORT PERMEASE YVFS-RELATED"/>
    <property type="match status" value="1"/>
</dbReference>
<comment type="caution">
    <text evidence="8">The sequence shown here is derived from an EMBL/GenBank/DDBJ whole genome shotgun (WGS) entry which is preliminary data.</text>
</comment>
<dbReference type="NCBIfam" id="TIGR03062">
    <property type="entry name" value="pip_yhgE_Cterm"/>
    <property type="match status" value="1"/>
</dbReference>
<dbReference type="InterPro" id="IPR017500">
    <property type="entry name" value="Phage_infect_YhgE_N"/>
</dbReference>
<comment type="subcellular location">
    <subcellularLocation>
        <location evidence="1">Membrane</location>
        <topology evidence="1">Multi-pass membrane protein</topology>
    </subcellularLocation>
</comment>
<dbReference type="Gene3D" id="3.40.1710.10">
    <property type="entry name" value="abc type-2 transporter like domain"/>
    <property type="match status" value="1"/>
</dbReference>
<organism evidence="8 9">
    <name type="scientific">Cytobacillus oceanisediminis</name>
    <dbReference type="NCBI Taxonomy" id="665099"/>
    <lineage>
        <taxon>Bacteria</taxon>
        <taxon>Bacillati</taxon>
        <taxon>Bacillota</taxon>
        <taxon>Bacilli</taxon>
        <taxon>Bacillales</taxon>
        <taxon>Bacillaceae</taxon>
        <taxon>Cytobacillus</taxon>
    </lineage>
</organism>
<dbReference type="NCBIfam" id="TIGR03057">
    <property type="entry name" value="xxxLxxG_by_4"/>
    <property type="match status" value="2"/>
</dbReference>
<dbReference type="Gene3D" id="1.10.287.950">
    <property type="entry name" value="Methyl-accepting chemotaxis protein"/>
    <property type="match status" value="1"/>
</dbReference>
<proteinExistence type="predicted"/>
<dbReference type="InterPro" id="IPR017501">
    <property type="entry name" value="Phage_infect_YhgE_C"/>
</dbReference>
<dbReference type="InterPro" id="IPR013525">
    <property type="entry name" value="ABC2_TM"/>
</dbReference>
<gene>
    <name evidence="8" type="ORF">DFO73_10791</name>
</gene>
<keyword evidence="5" id="KW-0175">Coiled coil</keyword>
<dbReference type="Pfam" id="PF12698">
    <property type="entry name" value="ABC2_membrane_3"/>
    <property type="match status" value="2"/>
</dbReference>
<evidence type="ECO:0000256" key="5">
    <source>
        <dbReference type="SAM" id="Coils"/>
    </source>
</evidence>
<evidence type="ECO:0000313" key="9">
    <source>
        <dbReference type="Proteomes" id="UP000247150"/>
    </source>
</evidence>
<evidence type="ECO:0000256" key="4">
    <source>
        <dbReference type="ARBA" id="ARBA00023136"/>
    </source>
</evidence>
<evidence type="ECO:0000313" key="8">
    <source>
        <dbReference type="EMBL" id="PWW27781.1"/>
    </source>
</evidence>
<feature type="transmembrane region" description="Helical" evidence="6">
    <location>
        <begin position="20"/>
        <end position="42"/>
    </location>
</feature>
<sequence length="722" mass="78201">MKSSLLKKELSAIVKNKKLLIPIIAVLFIPILYSGMFLWAFWDPYDHLEDLPVAIVNEDTGAIFEDKELKLGNELVEKLKESKDFDFRFVEKEKGYKNLENQKYYMLVEIPEDFSKNATTLLNDSPEKMKLIYVPNESYNFLSAQIGGTAVDKIKESLSDKVTETYAETMFEKIGELSDGLGQASEGANKISEGAAELKAGSLTLQEKLALLADKSIEFQGGISSASKGSQEIAAGARSLSDGMGQLEEGQVKLREASTGLESGTEELSAGISQVKEGIFTINEKFPVVISGTEQLQTGAKTLSSSLEQWESEAQKLNSGAAQLEQKLQGFISQLPEESEERAELTAVLNQLKTGSAQLAQSAGKLSAGGEEISQKAGQLNDGQKQLQQGVHQLTVGSSELETGSQQLVKGHKEFQTGMDMFGQRFKEARKGADRLAEGTAELSRGLGLLSQGSNAFAGGARQLEDGAISIAEGNSKIYEGSSELAGKLAEGAEKATLANANDETFNMMADPVKVDNEKMSEVPNYGTGFAPYFLSLGLFVGALLLSIVFPMREPADIPRSGVSWFLGKFLILCGAGIIQALIAAFILLWGLGLEVQSVPLFILYTIITSLTYISLIQFLVTAFGDPGRFAAIIILILQLTTSAGTFPLELIPNALQPINAFLPMTYSVSGFKAVISSGNLDFIRENAMILLLFTALFIAGTFIYFIAMHKRRFSSVVEQVN</sequence>
<dbReference type="EMBL" id="QGTW01000007">
    <property type="protein sequence ID" value="PWW27781.1"/>
    <property type="molecule type" value="Genomic_DNA"/>
</dbReference>
<evidence type="ECO:0000256" key="3">
    <source>
        <dbReference type="ARBA" id="ARBA00022989"/>
    </source>
</evidence>
<evidence type="ECO:0000259" key="7">
    <source>
        <dbReference type="Pfam" id="PF12698"/>
    </source>
</evidence>
<dbReference type="RefSeq" id="WP_110065419.1">
    <property type="nucleotide sequence ID" value="NZ_QGTW01000007.1"/>
</dbReference>
<protein>
    <submittedName>
        <fullName evidence="8">Putative membrane protein</fullName>
    </submittedName>
</protein>
<accession>A0A2V3A2M0</accession>
<keyword evidence="2 6" id="KW-0812">Transmembrane</keyword>
<dbReference type="AlphaFoldDB" id="A0A2V3A2M0"/>
<dbReference type="OrthoDB" id="9811483at2"/>